<dbReference type="PANTHER" id="PTHR43214:SF1">
    <property type="entry name" value="TRANSCRIPTIONAL REGULATORY PROTEIN COMA"/>
    <property type="match status" value="1"/>
</dbReference>
<dbReference type="PROSITE" id="PS50043">
    <property type="entry name" value="HTH_LUXR_2"/>
    <property type="match status" value="1"/>
</dbReference>
<dbReference type="SUPFAM" id="SSF46894">
    <property type="entry name" value="C-terminal effector domain of the bipartite response regulators"/>
    <property type="match status" value="1"/>
</dbReference>
<accession>A0ABV6LMU4</accession>
<dbReference type="CDD" id="cd06170">
    <property type="entry name" value="LuxR_C_like"/>
    <property type="match status" value="1"/>
</dbReference>
<organism evidence="9 10">
    <name type="scientific">Pontibacillus salicampi</name>
    <dbReference type="NCBI Taxonomy" id="1449801"/>
    <lineage>
        <taxon>Bacteria</taxon>
        <taxon>Bacillati</taxon>
        <taxon>Bacillota</taxon>
        <taxon>Bacilli</taxon>
        <taxon>Bacillales</taxon>
        <taxon>Bacillaceae</taxon>
        <taxon>Pontibacillus</taxon>
    </lineage>
</organism>
<dbReference type="InterPro" id="IPR011006">
    <property type="entry name" value="CheY-like_superfamily"/>
</dbReference>
<reference evidence="9 10" key="1">
    <citation type="submission" date="2024-09" db="EMBL/GenBank/DDBJ databases">
        <authorList>
            <person name="Sun Q."/>
            <person name="Mori K."/>
        </authorList>
    </citation>
    <scope>NUCLEOTIDE SEQUENCE [LARGE SCALE GENOMIC DNA]</scope>
    <source>
        <strain evidence="9 10">NCAIM B.02529</strain>
    </source>
</reference>
<dbReference type="Pfam" id="PF00196">
    <property type="entry name" value="GerE"/>
    <property type="match status" value="1"/>
</dbReference>
<sequence>MIRMLLVDNHVVVAQGIKYVLENNSSMVVDILTDSRYVLTRTKEMEYDIVLIDMFMNYLNGFELSKQILHDDPSKKILIFTEKDIALHFNVLVETGVCGFISKEDSSATVVNAVECALRGETVIPTKLFKQLRRTEASALLETCEGMRDITLTEREQMVLLSISEGLTNQQIADRILVSQRAVEYTITEIFKKLNVKSRAEAWTKANNYSLITLQQYPEYTTV</sequence>
<evidence type="ECO:0000313" key="9">
    <source>
        <dbReference type="EMBL" id="MFC0523604.1"/>
    </source>
</evidence>
<dbReference type="InterPro" id="IPR039420">
    <property type="entry name" value="WalR-like"/>
</dbReference>
<dbReference type="PANTHER" id="PTHR43214">
    <property type="entry name" value="TWO-COMPONENT RESPONSE REGULATOR"/>
    <property type="match status" value="1"/>
</dbReference>
<evidence type="ECO:0000256" key="4">
    <source>
        <dbReference type="ARBA" id="ARBA00023125"/>
    </source>
</evidence>
<evidence type="ECO:0000256" key="3">
    <source>
        <dbReference type="ARBA" id="ARBA00023015"/>
    </source>
</evidence>
<keyword evidence="10" id="KW-1185">Reference proteome</keyword>
<dbReference type="InterPro" id="IPR001789">
    <property type="entry name" value="Sig_transdc_resp-reg_receiver"/>
</dbReference>
<keyword evidence="5" id="KW-0804">Transcription</keyword>
<evidence type="ECO:0000313" key="10">
    <source>
        <dbReference type="Proteomes" id="UP001589836"/>
    </source>
</evidence>
<dbReference type="Gene3D" id="3.40.50.2300">
    <property type="match status" value="1"/>
</dbReference>
<evidence type="ECO:0000256" key="5">
    <source>
        <dbReference type="ARBA" id="ARBA00023163"/>
    </source>
</evidence>
<dbReference type="EMBL" id="JBHLTP010000005">
    <property type="protein sequence ID" value="MFC0523604.1"/>
    <property type="molecule type" value="Genomic_DNA"/>
</dbReference>
<protein>
    <submittedName>
        <fullName evidence="9">Response regulator</fullName>
    </submittedName>
</protein>
<evidence type="ECO:0000256" key="2">
    <source>
        <dbReference type="ARBA" id="ARBA00022553"/>
    </source>
</evidence>
<comment type="caution">
    <text evidence="9">The sequence shown here is derived from an EMBL/GenBank/DDBJ whole genome shotgun (WGS) entry which is preliminary data.</text>
</comment>
<dbReference type="SUPFAM" id="SSF52172">
    <property type="entry name" value="CheY-like"/>
    <property type="match status" value="1"/>
</dbReference>
<dbReference type="InterPro" id="IPR016032">
    <property type="entry name" value="Sig_transdc_resp-reg_C-effctor"/>
</dbReference>
<keyword evidence="3" id="KW-0805">Transcription regulation</keyword>
<name>A0ABV6LMU4_9BACI</name>
<dbReference type="PRINTS" id="PR00038">
    <property type="entry name" value="HTHLUXR"/>
</dbReference>
<evidence type="ECO:0000259" key="8">
    <source>
        <dbReference type="PROSITE" id="PS50110"/>
    </source>
</evidence>
<keyword evidence="4" id="KW-0238">DNA-binding</keyword>
<dbReference type="SMART" id="SM00421">
    <property type="entry name" value="HTH_LUXR"/>
    <property type="match status" value="1"/>
</dbReference>
<dbReference type="SMART" id="SM00448">
    <property type="entry name" value="REC"/>
    <property type="match status" value="1"/>
</dbReference>
<feature type="domain" description="HTH luxR-type" evidence="7">
    <location>
        <begin position="145"/>
        <end position="210"/>
    </location>
</feature>
<dbReference type="PROSITE" id="PS50110">
    <property type="entry name" value="RESPONSE_REGULATORY"/>
    <property type="match status" value="1"/>
</dbReference>
<feature type="domain" description="Response regulatory" evidence="8">
    <location>
        <begin position="3"/>
        <end position="118"/>
    </location>
</feature>
<dbReference type="Pfam" id="PF00072">
    <property type="entry name" value="Response_reg"/>
    <property type="match status" value="1"/>
</dbReference>
<dbReference type="Proteomes" id="UP001589836">
    <property type="component" value="Unassembled WGS sequence"/>
</dbReference>
<dbReference type="InterPro" id="IPR000792">
    <property type="entry name" value="Tscrpt_reg_LuxR_C"/>
</dbReference>
<dbReference type="RefSeq" id="WP_377346623.1">
    <property type="nucleotide sequence ID" value="NZ_JBHLTP010000005.1"/>
</dbReference>
<dbReference type="InterPro" id="IPR058245">
    <property type="entry name" value="NreC/VraR/RcsB-like_REC"/>
</dbReference>
<feature type="modified residue" description="4-aspartylphosphate" evidence="6">
    <location>
        <position position="53"/>
    </location>
</feature>
<proteinExistence type="predicted"/>
<comment type="subcellular location">
    <subcellularLocation>
        <location evidence="1">Cytoplasm</location>
    </subcellularLocation>
</comment>
<evidence type="ECO:0000256" key="1">
    <source>
        <dbReference type="ARBA" id="ARBA00004496"/>
    </source>
</evidence>
<gene>
    <name evidence="9" type="ORF">ACFFGV_08395</name>
</gene>
<evidence type="ECO:0000259" key="7">
    <source>
        <dbReference type="PROSITE" id="PS50043"/>
    </source>
</evidence>
<keyword evidence="2 6" id="KW-0597">Phosphoprotein</keyword>
<evidence type="ECO:0000256" key="6">
    <source>
        <dbReference type="PROSITE-ProRule" id="PRU00169"/>
    </source>
</evidence>
<dbReference type="CDD" id="cd17535">
    <property type="entry name" value="REC_NarL-like"/>
    <property type="match status" value="1"/>
</dbReference>